<dbReference type="RefSeq" id="XP_013950274.1">
    <property type="nucleotide sequence ID" value="XM_014094799.1"/>
</dbReference>
<proteinExistence type="predicted"/>
<organism evidence="2 3">
    <name type="scientific">Hypocrea virens (strain Gv29-8 / FGSC 10586)</name>
    <name type="common">Gliocladium virens</name>
    <name type="synonym">Trichoderma virens</name>
    <dbReference type="NCBI Taxonomy" id="413071"/>
    <lineage>
        <taxon>Eukaryota</taxon>
        <taxon>Fungi</taxon>
        <taxon>Dikarya</taxon>
        <taxon>Ascomycota</taxon>
        <taxon>Pezizomycotina</taxon>
        <taxon>Sordariomycetes</taxon>
        <taxon>Hypocreomycetidae</taxon>
        <taxon>Hypocreales</taxon>
        <taxon>Hypocreaceae</taxon>
        <taxon>Trichoderma</taxon>
    </lineage>
</organism>
<keyword evidence="3" id="KW-1185">Reference proteome</keyword>
<dbReference type="EMBL" id="ABDF02000091">
    <property type="protein sequence ID" value="EHK16073.1"/>
    <property type="molecule type" value="Genomic_DNA"/>
</dbReference>
<dbReference type="GeneID" id="25790386"/>
<protein>
    <submittedName>
        <fullName evidence="2">Uncharacterized protein</fullName>
    </submittedName>
</protein>
<gene>
    <name evidence="2" type="ORF">TRIVIDRAFT_206729</name>
</gene>
<reference evidence="2 3" key="1">
    <citation type="journal article" date="2011" name="Genome Biol.">
        <title>Comparative genome sequence analysis underscores mycoparasitism as the ancestral life style of Trichoderma.</title>
        <authorList>
            <person name="Kubicek C.P."/>
            <person name="Herrera-Estrella A."/>
            <person name="Seidl-Seiboth V."/>
            <person name="Martinez D.A."/>
            <person name="Druzhinina I.S."/>
            <person name="Thon M."/>
            <person name="Zeilinger S."/>
            <person name="Casas-Flores S."/>
            <person name="Horwitz B.A."/>
            <person name="Mukherjee P.K."/>
            <person name="Mukherjee M."/>
            <person name="Kredics L."/>
            <person name="Alcaraz L.D."/>
            <person name="Aerts A."/>
            <person name="Antal Z."/>
            <person name="Atanasova L."/>
            <person name="Cervantes-Badillo M.G."/>
            <person name="Challacombe J."/>
            <person name="Chertkov O."/>
            <person name="McCluskey K."/>
            <person name="Coulpier F."/>
            <person name="Deshpande N."/>
            <person name="von Doehren H."/>
            <person name="Ebbole D.J."/>
            <person name="Esquivel-Naranjo E.U."/>
            <person name="Fekete E."/>
            <person name="Flipphi M."/>
            <person name="Glaser F."/>
            <person name="Gomez-Rodriguez E.Y."/>
            <person name="Gruber S."/>
            <person name="Han C."/>
            <person name="Henrissat B."/>
            <person name="Hermosa R."/>
            <person name="Hernandez-Onate M."/>
            <person name="Karaffa L."/>
            <person name="Kosti I."/>
            <person name="Le Crom S."/>
            <person name="Lindquist E."/>
            <person name="Lucas S."/>
            <person name="Luebeck M."/>
            <person name="Luebeck P.S."/>
            <person name="Margeot A."/>
            <person name="Metz B."/>
            <person name="Misra M."/>
            <person name="Nevalainen H."/>
            <person name="Omann M."/>
            <person name="Packer N."/>
            <person name="Perrone G."/>
            <person name="Uresti-Rivera E.E."/>
            <person name="Salamov A."/>
            <person name="Schmoll M."/>
            <person name="Seiboth B."/>
            <person name="Shapiro H."/>
            <person name="Sukno S."/>
            <person name="Tamayo-Ramos J.A."/>
            <person name="Tisch D."/>
            <person name="Wiest A."/>
            <person name="Wilkinson H.H."/>
            <person name="Zhang M."/>
            <person name="Coutinho P.M."/>
            <person name="Kenerley C.M."/>
            <person name="Monte E."/>
            <person name="Baker S.E."/>
            <person name="Grigoriev I.V."/>
        </authorList>
    </citation>
    <scope>NUCLEOTIDE SEQUENCE [LARGE SCALE GENOMIC DNA]</scope>
    <source>
        <strain evidence="3">Gv29-8 / FGSC 10586</strain>
    </source>
</reference>
<evidence type="ECO:0000313" key="3">
    <source>
        <dbReference type="Proteomes" id="UP000007115"/>
    </source>
</evidence>
<dbReference type="Proteomes" id="UP000007115">
    <property type="component" value="Unassembled WGS sequence"/>
</dbReference>
<evidence type="ECO:0000313" key="2">
    <source>
        <dbReference type="EMBL" id="EHK16073.1"/>
    </source>
</evidence>
<dbReference type="eggNOG" id="ENOG502RKH3">
    <property type="taxonomic scope" value="Eukaryota"/>
</dbReference>
<accession>G9NB65</accession>
<feature type="region of interest" description="Disordered" evidence="1">
    <location>
        <begin position="52"/>
        <end position="75"/>
    </location>
</feature>
<feature type="region of interest" description="Disordered" evidence="1">
    <location>
        <begin position="1"/>
        <end position="23"/>
    </location>
</feature>
<dbReference type="OrthoDB" id="10603738at2759"/>
<dbReference type="VEuPathDB" id="FungiDB:TRIVIDRAFT_206729"/>
<dbReference type="AlphaFoldDB" id="G9NB65"/>
<evidence type="ECO:0000256" key="1">
    <source>
        <dbReference type="SAM" id="MobiDB-lite"/>
    </source>
</evidence>
<name>G9NB65_HYPVG</name>
<sequence length="132" mass="14397">MPTSSTGAIYSPTNADNGPQAASSDGAKLVILAGIPDDPKYCMDRFLSDNNETSAEYQRPPIEFSQTQSEDEAEAKSKTRILAKLCAFDKKLASTSGRNIANKCLVERTNVIRQDTRRMAILVLRATDKLGN</sequence>
<dbReference type="InParanoid" id="G9NB65"/>
<comment type="caution">
    <text evidence="2">The sequence shown here is derived from an EMBL/GenBank/DDBJ whole genome shotgun (WGS) entry which is preliminary data.</text>
</comment>
<dbReference type="HOGENOM" id="CLU_1917334_0_0_1"/>